<evidence type="ECO:0000256" key="2">
    <source>
        <dbReference type="SAM" id="Phobius"/>
    </source>
</evidence>
<evidence type="ECO:0000313" key="3">
    <source>
        <dbReference type="EMBL" id="NYH92974.1"/>
    </source>
</evidence>
<gene>
    <name evidence="3" type="ORF">F4554_005612</name>
</gene>
<proteinExistence type="predicted"/>
<evidence type="ECO:0000256" key="1">
    <source>
        <dbReference type="SAM" id="MobiDB-lite"/>
    </source>
</evidence>
<feature type="compositionally biased region" description="Low complexity" evidence="1">
    <location>
        <begin position="64"/>
        <end position="84"/>
    </location>
</feature>
<feature type="region of interest" description="Disordered" evidence="1">
    <location>
        <begin position="62"/>
        <end position="99"/>
    </location>
</feature>
<name>A0A852ZJ31_9ACTN</name>
<keyword evidence="4" id="KW-1185">Reference proteome</keyword>
<comment type="caution">
    <text evidence="3">The sequence shown here is derived from an EMBL/GenBank/DDBJ whole genome shotgun (WGS) entry which is preliminary data.</text>
</comment>
<dbReference type="AlphaFoldDB" id="A0A852ZJ31"/>
<sequence>MVDQVTSSAPQQRNLDNGLGEALERAGSDRIRRWLPFAAAVGVLFVGSISFGIGYAAGKDDAKPPAAAALPASPAPTATTAEEPATVEEDTSAPEPGYSPVAEDFKLTLRTLKKACFGSAGCNISYRVDMGYLGTETPDASVTYEVTYEG</sequence>
<evidence type="ECO:0000313" key="4">
    <source>
        <dbReference type="Proteomes" id="UP000579605"/>
    </source>
</evidence>
<keyword evidence="2" id="KW-0812">Transmembrane</keyword>
<keyword evidence="2" id="KW-1133">Transmembrane helix</keyword>
<dbReference type="EMBL" id="JACBZH010000001">
    <property type="protein sequence ID" value="NYH92974.1"/>
    <property type="molecule type" value="Genomic_DNA"/>
</dbReference>
<reference evidence="3 4" key="1">
    <citation type="submission" date="2020-07" db="EMBL/GenBank/DDBJ databases">
        <title>Sequencing the genomes of 1000 actinobacteria strains.</title>
        <authorList>
            <person name="Klenk H.-P."/>
        </authorList>
    </citation>
    <scope>NUCLEOTIDE SEQUENCE [LARGE SCALE GENOMIC DNA]</scope>
    <source>
        <strain evidence="3 4">DSM 18448</strain>
    </source>
</reference>
<keyword evidence="2" id="KW-0472">Membrane</keyword>
<protein>
    <submittedName>
        <fullName evidence="3">Uncharacterized protein</fullName>
    </submittedName>
</protein>
<organism evidence="3 4">
    <name type="scientific">Actinopolymorpha rutila</name>
    <dbReference type="NCBI Taxonomy" id="446787"/>
    <lineage>
        <taxon>Bacteria</taxon>
        <taxon>Bacillati</taxon>
        <taxon>Actinomycetota</taxon>
        <taxon>Actinomycetes</taxon>
        <taxon>Propionibacteriales</taxon>
        <taxon>Actinopolymorphaceae</taxon>
        <taxon>Actinopolymorpha</taxon>
    </lineage>
</organism>
<feature type="transmembrane region" description="Helical" evidence="2">
    <location>
        <begin position="34"/>
        <end position="57"/>
    </location>
</feature>
<dbReference type="RefSeq" id="WP_179790425.1">
    <property type="nucleotide sequence ID" value="NZ_BAAARR010000031.1"/>
</dbReference>
<accession>A0A852ZJ31</accession>
<dbReference type="Proteomes" id="UP000579605">
    <property type="component" value="Unassembled WGS sequence"/>
</dbReference>